<evidence type="ECO:0000256" key="1">
    <source>
        <dbReference type="ARBA" id="ARBA00001947"/>
    </source>
</evidence>
<dbReference type="RefSeq" id="WP_097109518.1">
    <property type="nucleotide sequence ID" value="NZ_OCPC01000009.1"/>
</dbReference>
<evidence type="ECO:0000256" key="4">
    <source>
        <dbReference type="ARBA" id="ARBA00022692"/>
    </source>
</evidence>
<evidence type="ECO:0000313" key="9">
    <source>
        <dbReference type="EMBL" id="SOE19043.1"/>
    </source>
</evidence>
<dbReference type="InterPro" id="IPR008915">
    <property type="entry name" value="Peptidase_M50"/>
</dbReference>
<evidence type="ECO:0000313" key="10">
    <source>
        <dbReference type="Proteomes" id="UP000219465"/>
    </source>
</evidence>
<reference evidence="10" key="1">
    <citation type="submission" date="2017-08" db="EMBL/GenBank/DDBJ databases">
        <authorList>
            <person name="Varghese N."/>
            <person name="Submissions S."/>
        </authorList>
    </citation>
    <scope>NUCLEOTIDE SEQUENCE [LARGE SCALE GENOMIC DNA]</scope>
    <source>
        <strain evidence="10">KCTC 23107</strain>
    </source>
</reference>
<comment type="cofactor">
    <cofactor evidence="1">
        <name>Zn(2+)</name>
        <dbReference type="ChEBI" id="CHEBI:29105"/>
    </cofactor>
</comment>
<dbReference type="GO" id="GO:0016020">
    <property type="term" value="C:membrane"/>
    <property type="evidence" value="ECO:0007669"/>
    <property type="project" value="InterPro"/>
</dbReference>
<dbReference type="CDD" id="cd05709">
    <property type="entry name" value="S2P-M50"/>
    <property type="match status" value="1"/>
</dbReference>
<evidence type="ECO:0000256" key="2">
    <source>
        <dbReference type="ARBA" id="ARBA00004127"/>
    </source>
</evidence>
<keyword evidence="9" id="KW-0645">Protease</keyword>
<dbReference type="PANTHER" id="PTHR13325:SF3">
    <property type="entry name" value="MEMBRANE-BOUND TRANSCRIPTION FACTOR SITE-2 PROTEASE"/>
    <property type="match status" value="1"/>
</dbReference>
<comment type="subcellular location">
    <subcellularLocation>
        <location evidence="2">Endomembrane system</location>
        <topology evidence="2">Multi-pass membrane protein</topology>
    </subcellularLocation>
</comment>
<feature type="transmembrane region" description="Helical" evidence="7">
    <location>
        <begin position="386"/>
        <end position="405"/>
    </location>
</feature>
<feature type="transmembrane region" description="Helical" evidence="7">
    <location>
        <begin position="256"/>
        <end position="276"/>
    </location>
</feature>
<organism evidence="9 10">
    <name type="scientific">Hoeflea halophila</name>
    <dbReference type="NCBI Taxonomy" id="714899"/>
    <lineage>
        <taxon>Bacteria</taxon>
        <taxon>Pseudomonadati</taxon>
        <taxon>Pseudomonadota</taxon>
        <taxon>Alphaproteobacteria</taxon>
        <taxon>Hyphomicrobiales</taxon>
        <taxon>Rhizobiaceae</taxon>
        <taxon>Hoeflea</taxon>
    </lineage>
</organism>
<keyword evidence="10" id="KW-1185">Reference proteome</keyword>
<dbReference type="OrthoDB" id="9759690at2"/>
<evidence type="ECO:0000256" key="3">
    <source>
        <dbReference type="ARBA" id="ARBA00007931"/>
    </source>
</evidence>
<gene>
    <name evidence="9" type="ORF">SAMN05877838_3993</name>
</gene>
<sequence length="711" mass="79967">MAGRLIQAGAGALPQLRTDIEWVERTDGQDGVRYWQVHDPVQHRFFRIDEDTKRILSVWNSGSTSEQLTTKVRTEFGIDLSPSSIQKLVQFLEASNLLSLSQDGSWHSLRKKKNGLAKLNSGQIFGRLIMLKLPLANPEPLLQLLRHLTALVFTQKFTLLMAVVAVAGLYLSASEMLALISTSFADISIRGLFHVGLALVILKTCHELGHAVTAYRFGCRVPTFGVAFMAFVPLLYTDVSDSWRLRSKKQKLLISAAGMIAEVYLAAIATLLWAFLNEGLTRDIAFYIATVGWISSLGFNLNPLAKFDGYYLLSDLIGFENLQSRATEISLWKLRQVLIAPDLQPPAEYSRRKRTVLIVYAVLSWIYRLGIFVGIALLFYNYTAKVFGFVLFFLTVFYLVFLPIWRELKVWRRLKLQHPISGVLRRPVLVLICLVGGFSLPLFGQVYSPAVLIDSELQRVYPPENARLSAVHVQQSDFVRAGDPIVDFEVPQLQAEILKNSIELEAARRQLARALSSQTDRSSTALLRHEIEALERRGRDLSLQVGELRIVGRLDGHVVQVSKEMRPGNWVSRNRWVVLVSSGREQVTHGYLSEEDLEKVTIDTRGVFIPDDPTRAAIPLVVSRIASDATQELELPELSSQFGGAIRTHTEKGKELVPIHPIFHVEFRIVGKAHAVNQLIRGTAVLNGRRESLAIILWRRITKVLIKESVI</sequence>
<dbReference type="AlphaFoldDB" id="A0A286IFX0"/>
<evidence type="ECO:0000256" key="5">
    <source>
        <dbReference type="ARBA" id="ARBA00022989"/>
    </source>
</evidence>
<proteinExistence type="inferred from homology"/>
<dbReference type="Proteomes" id="UP000219465">
    <property type="component" value="Unassembled WGS sequence"/>
</dbReference>
<dbReference type="GO" id="GO:0012505">
    <property type="term" value="C:endomembrane system"/>
    <property type="evidence" value="ECO:0007669"/>
    <property type="project" value="UniProtKB-SubCell"/>
</dbReference>
<keyword evidence="5 7" id="KW-1133">Transmembrane helix</keyword>
<feature type="transmembrane region" description="Helical" evidence="7">
    <location>
        <begin position="177"/>
        <end position="202"/>
    </location>
</feature>
<keyword evidence="9" id="KW-0482">Metalloprotease</keyword>
<keyword evidence="6 7" id="KW-0472">Membrane</keyword>
<dbReference type="GO" id="GO:0005737">
    <property type="term" value="C:cytoplasm"/>
    <property type="evidence" value="ECO:0007669"/>
    <property type="project" value="TreeGrafter"/>
</dbReference>
<dbReference type="GO" id="GO:0004222">
    <property type="term" value="F:metalloendopeptidase activity"/>
    <property type="evidence" value="ECO:0007669"/>
    <property type="project" value="InterPro"/>
</dbReference>
<feature type="transmembrane region" description="Helical" evidence="7">
    <location>
        <begin position="426"/>
        <end position="447"/>
    </location>
</feature>
<feature type="transmembrane region" description="Helical" evidence="7">
    <location>
        <begin position="357"/>
        <end position="380"/>
    </location>
</feature>
<feature type="domain" description="Peptidase M50" evidence="8">
    <location>
        <begin position="197"/>
        <end position="310"/>
    </location>
</feature>
<feature type="transmembrane region" description="Helical" evidence="7">
    <location>
        <begin position="214"/>
        <end position="236"/>
    </location>
</feature>
<evidence type="ECO:0000256" key="6">
    <source>
        <dbReference type="ARBA" id="ARBA00023136"/>
    </source>
</evidence>
<dbReference type="PANTHER" id="PTHR13325">
    <property type="entry name" value="PROTEASE M50 MEMBRANE-BOUND TRANSCRIPTION FACTOR SITE 2 PROTEASE"/>
    <property type="match status" value="1"/>
</dbReference>
<keyword evidence="9" id="KW-0378">Hydrolase</keyword>
<evidence type="ECO:0000259" key="8">
    <source>
        <dbReference type="Pfam" id="PF02163"/>
    </source>
</evidence>
<protein>
    <submittedName>
        <fullName evidence="9">Putative peptide zinc metalloprotease protein</fullName>
    </submittedName>
</protein>
<keyword evidence="4 7" id="KW-0812">Transmembrane</keyword>
<dbReference type="Pfam" id="PF02163">
    <property type="entry name" value="Peptidase_M50"/>
    <property type="match status" value="1"/>
</dbReference>
<accession>A0A286IFX0</accession>
<dbReference type="GO" id="GO:0031293">
    <property type="term" value="P:membrane protein intracellular domain proteolysis"/>
    <property type="evidence" value="ECO:0007669"/>
    <property type="project" value="TreeGrafter"/>
</dbReference>
<name>A0A286IFX0_9HYPH</name>
<evidence type="ECO:0000256" key="7">
    <source>
        <dbReference type="SAM" id="Phobius"/>
    </source>
</evidence>
<dbReference type="EMBL" id="OCPC01000009">
    <property type="protein sequence ID" value="SOE19043.1"/>
    <property type="molecule type" value="Genomic_DNA"/>
</dbReference>
<dbReference type="InterPro" id="IPR001193">
    <property type="entry name" value="MBTPS2"/>
</dbReference>
<feature type="transmembrane region" description="Helical" evidence="7">
    <location>
        <begin position="148"/>
        <end position="171"/>
    </location>
</feature>
<comment type="similarity">
    <text evidence="3">Belongs to the peptidase M50B family.</text>
</comment>